<name>A0A4Y6PZ03_PERCE</name>
<dbReference type="AlphaFoldDB" id="A0A4Y6PZ03"/>
<evidence type="ECO:0000313" key="2">
    <source>
        <dbReference type="EMBL" id="QDG53554.1"/>
    </source>
</evidence>
<protein>
    <submittedName>
        <fullName evidence="2">Uncharacterized protein</fullName>
    </submittedName>
</protein>
<keyword evidence="1" id="KW-0175">Coiled coil</keyword>
<dbReference type="PROSITE" id="PS51257">
    <property type="entry name" value="PROKAR_LIPOPROTEIN"/>
    <property type="match status" value="1"/>
</dbReference>
<evidence type="ECO:0000256" key="1">
    <source>
        <dbReference type="SAM" id="Coils"/>
    </source>
</evidence>
<organism evidence="2 3">
    <name type="scientific">Persicimonas caeni</name>
    <dbReference type="NCBI Taxonomy" id="2292766"/>
    <lineage>
        <taxon>Bacteria</taxon>
        <taxon>Deltaproteobacteria</taxon>
        <taxon>Bradymonadales</taxon>
        <taxon>Bradymonadaceae</taxon>
        <taxon>Persicimonas</taxon>
    </lineage>
</organism>
<keyword evidence="3" id="KW-1185">Reference proteome</keyword>
<reference evidence="2 3" key="1">
    <citation type="submission" date="2019-06" db="EMBL/GenBank/DDBJ databases">
        <title>Persicimonas caeni gen. nov., sp. nov., a predatory bacterium isolated from solar saltern.</title>
        <authorList>
            <person name="Wang S."/>
        </authorList>
    </citation>
    <scope>NUCLEOTIDE SEQUENCE [LARGE SCALE GENOMIC DNA]</scope>
    <source>
        <strain evidence="2 3">YN101</strain>
    </source>
</reference>
<dbReference type="EMBL" id="CP041186">
    <property type="protein sequence ID" value="QDG53554.1"/>
    <property type="molecule type" value="Genomic_DNA"/>
</dbReference>
<dbReference type="Proteomes" id="UP000315995">
    <property type="component" value="Chromosome"/>
</dbReference>
<sequence>MRIRTTLLVTCMLAMGASSCDLVKKAARGDSIDQRDLVNSADKEVKDHQREQKQASDYAKRIDQTLGEIEEQRKEGRFSAAEYREKTLQRHMDKLRELDSDHEMLKKAPKRLAEIKEKYTKEVYQRKALAEECSEHVNKAKENRMEDRWRYVDRELENYVQCRRKLKDVGGDEAKIAEMDAVYKDEFKKFADYALELIEKERKAKNFRTAVAFEKNIEQKLEDYDEVEESNDYTKGVAKRVEKVRMTYRDPAEVRAEKAEEAFNSWKKTAEAAFNKDMEKIKSAEKAAKPAYDEGVAALEKGEYGKALKKLTEARQKLYETAFPSAVALDTAINNGNLKRGLSYEIASAIARVHFEEGNIAKLYPELKIIKEGRGWLDGGEELEVRLYDILADRKGKLAPKASDPVKRYASRYSDTAKKYRFTKEAADAKVGEAYAMLGVDIETVSHRRAGSNPDEYKGKVVFVEETVTSVKGGYLNFDFRGEYSVPTKCWHTNKIASVNAYTGRVTYEQKCKYKKVKRGYILKVKKPKGVKVGKGDVVSFFATVGDKQGKFTVNLNEPGYVRVAPDGKTAWYLGVDVKK</sequence>
<accession>A0A4Y6PZ03</accession>
<dbReference type="RefSeq" id="WP_141200008.1">
    <property type="nucleotide sequence ID" value="NZ_CP041186.1"/>
</dbReference>
<feature type="coiled-coil region" evidence="1">
    <location>
        <begin position="55"/>
        <end position="108"/>
    </location>
</feature>
<accession>A0A5B8Y9W2</accession>
<gene>
    <name evidence="2" type="ORF">FIV42_23260</name>
</gene>
<proteinExistence type="predicted"/>
<evidence type="ECO:0000313" key="3">
    <source>
        <dbReference type="Proteomes" id="UP000315995"/>
    </source>
</evidence>